<organism evidence="2 3">
    <name type="scientific">Stenomitos frigidus AS-A4</name>
    <dbReference type="NCBI Taxonomy" id="2933935"/>
    <lineage>
        <taxon>Bacteria</taxon>
        <taxon>Bacillati</taxon>
        <taxon>Cyanobacteriota</taxon>
        <taxon>Cyanophyceae</taxon>
        <taxon>Leptolyngbyales</taxon>
        <taxon>Leptolyngbyaceae</taxon>
        <taxon>Stenomitos</taxon>
    </lineage>
</organism>
<keyword evidence="3" id="KW-1185">Reference proteome</keyword>
<proteinExistence type="predicted"/>
<evidence type="ECO:0000313" key="3">
    <source>
        <dbReference type="Proteomes" id="UP001476950"/>
    </source>
</evidence>
<dbReference type="Proteomes" id="UP001476950">
    <property type="component" value="Unassembled WGS sequence"/>
</dbReference>
<sequence length="213" mass="23646">MTLTIEITSDFICPWCLVVDARLKQAIAQLNPPVELQRLWYPFELNPDLPEAGLDRKTYRSNKFGSWEYSQALDAQTVQATTKDGIEFRYDLMQVTPNTLKAHRLTWLAGQTGKATEMAERILRAYFTEGQDITSVEILAQLAAEVGIAGQVRPFLTSTAGVQVVKELEQQAVSRKIRGVPHVKIGKKTIVGAQSVDVFLNALQTAVSQQQAA</sequence>
<dbReference type="Pfam" id="PF01323">
    <property type="entry name" value="DSBA"/>
    <property type="match status" value="1"/>
</dbReference>
<dbReference type="Gene3D" id="3.40.30.10">
    <property type="entry name" value="Glutaredoxin"/>
    <property type="match status" value="1"/>
</dbReference>
<reference evidence="2 3" key="1">
    <citation type="submission" date="2022-04" db="EMBL/GenBank/DDBJ databases">
        <title>Positive selection, recombination, and allopatry shape intraspecific diversity of widespread and dominant cyanobacteria.</title>
        <authorList>
            <person name="Wei J."/>
            <person name="Shu W."/>
            <person name="Hu C."/>
        </authorList>
    </citation>
    <scope>NUCLEOTIDE SEQUENCE [LARGE SCALE GENOMIC DNA]</scope>
    <source>
        <strain evidence="2 3">AS-A4</strain>
    </source>
</reference>
<dbReference type="InterPro" id="IPR001853">
    <property type="entry name" value="DSBA-like_thioredoxin_dom"/>
</dbReference>
<protein>
    <submittedName>
        <fullName evidence="2">DsbA family oxidoreductase</fullName>
    </submittedName>
</protein>
<feature type="domain" description="DSBA-like thioredoxin" evidence="1">
    <location>
        <begin position="4"/>
        <end position="204"/>
    </location>
</feature>
<comment type="caution">
    <text evidence="2">The sequence shown here is derived from an EMBL/GenBank/DDBJ whole genome shotgun (WGS) entry which is preliminary data.</text>
</comment>
<evidence type="ECO:0000313" key="2">
    <source>
        <dbReference type="EMBL" id="MEP1062761.1"/>
    </source>
</evidence>
<name>A0ABV0KUY5_9CYAN</name>
<dbReference type="CDD" id="cd03024">
    <property type="entry name" value="DsbA_FrnE"/>
    <property type="match status" value="1"/>
</dbReference>
<dbReference type="InterPro" id="IPR036249">
    <property type="entry name" value="Thioredoxin-like_sf"/>
</dbReference>
<dbReference type="EMBL" id="JAMPLM010000088">
    <property type="protein sequence ID" value="MEP1062761.1"/>
    <property type="molecule type" value="Genomic_DNA"/>
</dbReference>
<dbReference type="PANTHER" id="PTHR13887">
    <property type="entry name" value="GLUTATHIONE S-TRANSFERASE KAPPA"/>
    <property type="match status" value="1"/>
</dbReference>
<dbReference type="PANTHER" id="PTHR13887:SF41">
    <property type="entry name" value="THIOREDOXIN SUPERFAMILY PROTEIN"/>
    <property type="match status" value="1"/>
</dbReference>
<evidence type="ECO:0000259" key="1">
    <source>
        <dbReference type="Pfam" id="PF01323"/>
    </source>
</evidence>
<dbReference type="SUPFAM" id="SSF52833">
    <property type="entry name" value="Thioredoxin-like"/>
    <property type="match status" value="1"/>
</dbReference>
<dbReference type="RefSeq" id="WP_190451949.1">
    <property type="nucleotide sequence ID" value="NZ_JAMPLM010000088.1"/>
</dbReference>
<gene>
    <name evidence="2" type="ORF">NDI38_30765</name>
</gene>
<accession>A0ABV0KUY5</accession>